<reference evidence="3 4" key="2">
    <citation type="journal article" date="2019" name="Int. J. Syst. Evol. Microbiol.">
        <title>Anaerobacillus isosaccharinicus sp. nov., an alkaliphilic bacterium which degrades isosaccharinic acid.</title>
        <authorList>
            <person name="Bassil N.M."/>
            <person name="Lloyd J.R."/>
        </authorList>
    </citation>
    <scope>NUCLEOTIDE SEQUENCE [LARGE SCALE GENOMIC DNA]</scope>
    <source>
        <strain evidence="3 4">NB2006</strain>
    </source>
</reference>
<dbReference type="SUPFAM" id="SSF52151">
    <property type="entry name" value="FabD/lysophospholipase-like"/>
    <property type="match status" value="1"/>
</dbReference>
<evidence type="ECO:0000313" key="4">
    <source>
        <dbReference type="Proteomes" id="UP000180175"/>
    </source>
</evidence>
<reference evidence="3 4" key="1">
    <citation type="journal article" date="2017" name="Genome Announc.">
        <title>Draft Genome Sequences of Four Alkaliphilic Bacteria Belonging to the Anaerobacillus Genus.</title>
        <authorList>
            <person name="Bassil N.M."/>
            <person name="Lloyd J.R."/>
        </authorList>
    </citation>
    <scope>NUCLEOTIDE SEQUENCE [LARGE SCALE GENOMIC DNA]</scope>
    <source>
        <strain evidence="3 4">NB2006</strain>
    </source>
</reference>
<dbReference type="EMBL" id="CP063356">
    <property type="protein sequence ID" value="QOY35365.2"/>
    <property type="molecule type" value="Genomic_DNA"/>
</dbReference>
<dbReference type="GO" id="GO:0016787">
    <property type="term" value="F:hydrolase activity"/>
    <property type="evidence" value="ECO:0007669"/>
    <property type="project" value="UniProtKB-UniRule"/>
</dbReference>
<name>A0A7S7L6P8_9BACI</name>
<keyword evidence="1 2" id="KW-0443">Lipid metabolism</keyword>
<organism evidence="3 4">
    <name type="scientific">Anaerobacillus isosaccharinicus</name>
    <dbReference type="NCBI Taxonomy" id="1532552"/>
    <lineage>
        <taxon>Bacteria</taxon>
        <taxon>Bacillati</taxon>
        <taxon>Bacillota</taxon>
        <taxon>Bacilli</taxon>
        <taxon>Bacillales</taxon>
        <taxon>Bacillaceae</taxon>
        <taxon>Anaerobacillus</taxon>
    </lineage>
</organism>
<keyword evidence="2" id="KW-0378">Hydrolase</keyword>
<dbReference type="GO" id="GO:0016042">
    <property type="term" value="P:lipid catabolic process"/>
    <property type="evidence" value="ECO:0007669"/>
    <property type="project" value="UniProtKB-UniRule"/>
</dbReference>
<proteinExistence type="predicted"/>
<keyword evidence="2" id="KW-0442">Lipid degradation</keyword>
<dbReference type="Proteomes" id="UP000180175">
    <property type="component" value="Chromosome"/>
</dbReference>
<dbReference type="InterPro" id="IPR002641">
    <property type="entry name" value="PNPLA_dom"/>
</dbReference>
<dbReference type="InterPro" id="IPR052580">
    <property type="entry name" value="Lipid_Hydrolase"/>
</dbReference>
<accession>A0A7S7L6P8</accession>
<dbReference type="PANTHER" id="PTHR46394:SF1">
    <property type="entry name" value="PNPLA DOMAIN-CONTAINING PROTEIN"/>
    <property type="match status" value="1"/>
</dbReference>
<dbReference type="PROSITE" id="PS51635">
    <property type="entry name" value="PNPLA"/>
    <property type="match status" value="1"/>
</dbReference>
<dbReference type="Gene3D" id="3.40.1090.10">
    <property type="entry name" value="Cytosolic phospholipase A2 catalytic domain"/>
    <property type="match status" value="2"/>
</dbReference>
<dbReference type="Pfam" id="PF01734">
    <property type="entry name" value="Patatin"/>
    <property type="match status" value="1"/>
</dbReference>
<sequence>MKVDGVFEGGGIKGIAHVGAISVVEEAGYKWERLAGTSAGSIVAALLAVGYNASEVQELMLQFPFEKVEQKALLTKLPIAGPILSLLFTNGIYKLTFFEQWLEEALRRKGKRTFGDLPENKLKIIITDISNSRMSILPDDLPFYGVDPRTFPIARAVKMSSSIPFFFVPEKLKGHTIIDGGALSNYPIWIYDSVGIPRWPTFGFRLSGKMIPTELPKIRGPVTKTMAIVRTMLDAHDKRYIEKEAAIRTIFITGITNGATDFRISQKDKLQLIEIGRNSAIKFLQEWDFQKYIKEYRSEIIAENLTLPLPKSVVIKMGTRGQ</sequence>
<dbReference type="KEGG" id="aia:AWH56_022175"/>
<gene>
    <name evidence="3" type="ORF">AWH56_022175</name>
</gene>
<dbReference type="PANTHER" id="PTHR46394">
    <property type="entry name" value="ANNEXIN"/>
    <property type="match status" value="1"/>
</dbReference>
<protein>
    <submittedName>
        <fullName evidence="3">Patatin-like phospholipase family protein</fullName>
    </submittedName>
</protein>
<evidence type="ECO:0000313" key="3">
    <source>
        <dbReference type="EMBL" id="QOY35365.2"/>
    </source>
</evidence>
<keyword evidence="4" id="KW-1185">Reference proteome</keyword>
<evidence type="ECO:0000256" key="1">
    <source>
        <dbReference type="ARBA" id="ARBA00023098"/>
    </source>
</evidence>
<dbReference type="CDD" id="cd07207">
    <property type="entry name" value="Pat_ExoU_VipD_like"/>
    <property type="match status" value="1"/>
</dbReference>
<evidence type="ECO:0000256" key="2">
    <source>
        <dbReference type="PROSITE-ProRule" id="PRU01161"/>
    </source>
</evidence>
<dbReference type="InterPro" id="IPR016035">
    <property type="entry name" value="Acyl_Trfase/lysoPLipase"/>
</dbReference>
<dbReference type="AlphaFoldDB" id="A0A7S7L6P8"/>